<dbReference type="Proteomes" id="UP000030416">
    <property type="component" value="Unassembled WGS sequence"/>
</dbReference>
<dbReference type="GO" id="GO:0048027">
    <property type="term" value="F:mRNA 5'-UTR binding"/>
    <property type="evidence" value="ECO:0007669"/>
    <property type="project" value="UniProtKB-UniRule"/>
</dbReference>
<evidence type="ECO:0000256" key="1">
    <source>
        <dbReference type="ARBA" id="ARBA00022490"/>
    </source>
</evidence>
<comment type="function">
    <text evidence="4">A translational regulator that binds mRNA to regulate translation initiation and/or mRNA stability. Usually binds in the 5'-UTR at or near the Shine-Dalgarno sequence preventing ribosome-binding, thus repressing translation. Its main target seems to be the major flagellin gene, while its function is anatagonized by FliW.</text>
</comment>
<dbReference type="GO" id="GO:0006402">
    <property type="term" value="P:mRNA catabolic process"/>
    <property type="evidence" value="ECO:0007669"/>
    <property type="project" value="InterPro"/>
</dbReference>
<dbReference type="EMBL" id="JPVN01000001">
    <property type="protein sequence ID" value="KGR80613.1"/>
    <property type="molecule type" value="Genomic_DNA"/>
</dbReference>
<comment type="caution">
    <text evidence="5">The sequence shown here is derived from an EMBL/GenBank/DDBJ whole genome shotgun (WGS) entry which is preliminary data.</text>
</comment>
<dbReference type="OrthoDB" id="9809061at2"/>
<sequence length="71" mass="8001">MLVLSRKVGETIWIGEDVEIFISEVKGEQVKIGIRAPRNIEVVRGELRQDVSASNIEAIVKNIELLKNTKK</sequence>
<dbReference type="GO" id="GO:0005829">
    <property type="term" value="C:cytosol"/>
    <property type="evidence" value="ECO:0007669"/>
    <property type="project" value="TreeGrafter"/>
</dbReference>
<name>A0A0A3ICR7_9BACL</name>
<dbReference type="GO" id="GO:1902208">
    <property type="term" value="P:regulation of bacterial-type flagellum assembly"/>
    <property type="evidence" value="ECO:0007669"/>
    <property type="project" value="UniProtKB-UniRule"/>
</dbReference>
<organism evidence="5 6">
    <name type="scientific">Ureibacillus manganicus DSM 26584</name>
    <dbReference type="NCBI Taxonomy" id="1384049"/>
    <lineage>
        <taxon>Bacteria</taxon>
        <taxon>Bacillati</taxon>
        <taxon>Bacillota</taxon>
        <taxon>Bacilli</taxon>
        <taxon>Bacillales</taxon>
        <taxon>Caryophanaceae</taxon>
        <taxon>Ureibacillus</taxon>
    </lineage>
</organism>
<keyword evidence="4" id="KW-0678">Repressor</keyword>
<dbReference type="AlphaFoldDB" id="A0A0A3ICR7"/>
<dbReference type="InterPro" id="IPR003751">
    <property type="entry name" value="CsrA"/>
</dbReference>
<dbReference type="PANTHER" id="PTHR34984:SF1">
    <property type="entry name" value="CARBON STORAGE REGULATOR"/>
    <property type="match status" value="1"/>
</dbReference>
<dbReference type="InterPro" id="IPR036107">
    <property type="entry name" value="CsrA_sf"/>
</dbReference>
<accession>A0A0A3ICR7</accession>
<dbReference type="GO" id="GO:0045947">
    <property type="term" value="P:negative regulation of translational initiation"/>
    <property type="evidence" value="ECO:0007669"/>
    <property type="project" value="UniProtKB-UniRule"/>
</dbReference>
<keyword evidence="1 4" id="KW-0963">Cytoplasm</keyword>
<evidence type="ECO:0000256" key="3">
    <source>
        <dbReference type="ARBA" id="ARBA00022884"/>
    </source>
</evidence>
<protein>
    <recommendedName>
        <fullName evidence="4">Translational regulator CsrA</fullName>
    </recommendedName>
</protein>
<dbReference type="HAMAP" id="MF_00167">
    <property type="entry name" value="CsrA"/>
    <property type="match status" value="1"/>
</dbReference>
<dbReference type="GO" id="GO:0044781">
    <property type="term" value="P:bacterial-type flagellum organization"/>
    <property type="evidence" value="ECO:0007669"/>
    <property type="project" value="UniProtKB-KW"/>
</dbReference>
<evidence type="ECO:0000256" key="4">
    <source>
        <dbReference type="HAMAP-Rule" id="MF_00167"/>
    </source>
</evidence>
<dbReference type="Pfam" id="PF02599">
    <property type="entry name" value="CsrA"/>
    <property type="match status" value="1"/>
</dbReference>
<evidence type="ECO:0000256" key="2">
    <source>
        <dbReference type="ARBA" id="ARBA00022845"/>
    </source>
</evidence>
<dbReference type="NCBIfam" id="TIGR00202">
    <property type="entry name" value="csrA"/>
    <property type="match status" value="1"/>
</dbReference>
<comment type="subcellular location">
    <subcellularLocation>
        <location evidence="4">Cytoplasm</location>
    </subcellularLocation>
</comment>
<dbReference type="NCBIfam" id="NF002469">
    <property type="entry name" value="PRK01712.1"/>
    <property type="match status" value="1"/>
</dbReference>
<keyword evidence="2 4" id="KW-0810">Translation regulation</keyword>
<comment type="subunit">
    <text evidence="4">Homodimer; the beta-strands of each monomer intercalate to form a hydrophobic core, while the alpha-helices form wings that extend away from the core.</text>
</comment>
<proteinExistence type="inferred from homology"/>
<dbReference type="eggNOG" id="COG1551">
    <property type="taxonomic scope" value="Bacteria"/>
</dbReference>
<comment type="similarity">
    <text evidence="4">Belongs to the CsrA/RsmA family.</text>
</comment>
<keyword evidence="4" id="KW-1005">Bacterial flagellum biogenesis</keyword>
<dbReference type="GO" id="GO:0006109">
    <property type="term" value="P:regulation of carbohydrate metabolic process"/>
    <property type="evidence" value="ECO:0007669"/>
    <property type="project" value="InterPro"/>
</dbReference>
<dbReference type="STRING" id="1384049.CD29_01645"/>
<keyword evidence="3 4" id="KW-0694">RNA-binding</keyword>
<dbReference type="SUPFAM" id="SSF117130">
    <property type="entry name" value="CsrA-like"/>
    <property type="match status" value="1"/>
</dbReference>
<dbReference type="PANTHER" id="PTHR34984">
    <property type="entry name" value="CARBON STORAGE REGULATOR"/>
    <property type="match status" value="1"/>
</dbReference>
<evidence type="ECO:0000313" key="6">
    <source>
        <dbReference type="Proteomes" id="UP000030416"/>
    </source>
</evidence>
<reference evidence="5 6" key="1">
    <citation type="submission" date="2014-02" db="EMBL/GenBank/DDBJ databases">
        <title>Draft genome sequence of Lysinibacillus manganicus DSM 26584T.</title>
        <authorList>
            <person name="Zhang F."/>
            <person name="Wang G."/>
            <person name="Zhang L."/>
        </authorList>
    </citation>
    <scope>NUCLEOTIDE SEQUENCE [LARGE SCALE GENOMIC DNA]</scope>
    <source>
        <strain evidence="5 6">DSM 26584</strain>
    </source>
</reference>
<gene>
    <name evidence="4" type="primary">csrA</name>
    <name evidence="5" type="ORF">CD29_01645</name>
</gene>
<dbReference type="RefSeq" id="WP_036182084.1">
    <property type="nucleotide sequence ID" value="NZ_AVDA01000001.1"/>
</dbReference>
<keyword evidence="6" id="KW-1185">Reference proteome</keyword>
<evidence type="ECO:0000313" key="5">
    <source>
        <dbReference type="EMBL" id="KGR80613.1"/>
    </source>
</evidence>
<dbReference type="Gene3D" id="2.60.40.4380">
    <property type="entry name" value="Translational regulator CsrA"/>
    <property type="match status" value="1"/>
</dbReference>